<comment type="caution">
    <text evidence="2">The sequence shown here is derived from an EMBL/GenBank/DDBJ whole genome shotgun (WGS) entry which is preliminary data.</text>
</comment>
<feature type="domain" description="Rhodanese" evidence="1">
    <location>
        <begin position="46"/>
        <end position="136"/>
    </location>
</feature>
<dbReference type="Proteomes" id="UP000622552">
    <property type="component" value="Unassembled WGS sequence"/>
</dbReference>
<evidence type="ECO:0000313" key="2">
    <source>
        <dbReference type="EMBL" id="MBG6135182.1"/>
    </source>
</evidence>
<sequence>MTPPISLSSKIHGIGVAAPHEAAEYFAARLRCESDSSDVWHDLDNRIGNIVVIDPRGREAHAAERVPGAVSLPHAEIDAGSTAGLDRGAVLVVYGWYPGCNAGTKAALKLSRLGFQVKEIIGGIEYWKREGLPVESTTTR</sequence>
<organism evidence="2 3">
    <name type="scientific">Longispora fulva</name>
    <dbReference type="NCBI Taxonomy" id="619741"/>
    <lineage>
        <taxon>Bacteria</taxon>
        <taxon>Bacillati</taxon>
        <taxon>Actinomycetota</taxon>
        <taxon>Actinomycetes</taxon>
        <taxon>Micromonosporales</taxon>
        <taxon>Micromonosporaceae</taxon>
        <taxon>Longispora</taxon>
    </lineage>
</organism>
<dbReference type="RefSeq" id="WP_197002330.1">
    <property type="nucleotide sequence ID" value="NZ_BONS01000003.1"/>
</dbReference>
<accession>A0A8J7KVD6</accession>
<dbReference type="PANTHER" id="PTHR43031">
    <property type="entry name" value="FAD-DEPENDENT OXIDOREDUCTASE"/>
    <property type="match status" value="1"/>
</dbReference>
<evidence type="ECO:0000259" key="1">
    <source>
        <dbReference type="PROSITE" id="PS50206"/>
    </source>
</evidence>
<reference evidence="2" key="1">
    <citation type="submission" date="2020-11" db="EMBL/GenBank/DDBJ databases">
        <title>Sequencing the genomes of 1000 actinobacteria strains.</title>
        <authorList>
            <person name="Klenk H.-P."/>
        </authorList>
    </citation>
    <scope>NUCLEOTIDE SEQUENCE</scope>
    <source>
        <strain evidence="2">DSM 45356</strain>
    </source>
</reference>
<name>A0A8J7KVD6_9ACTN</name>
<dbReference type="SUPFAM" id="SSF52821">
    <property type="entry name" value="Rhodanese/Cell cycle control phosphatase"/>
    <property type="match status" value="1"/>
</dbReference>
<dbReference type="SMART" id="SM00450">
    <property type="entry name" value="RHOD"/>
    <property type="match status" value="1"/>
</dbReference>
<evidence type="ECO:0000313" key="3">
    <source>
        <dbReference type="Proteomes" id="UP000622552"/>
    </source>
</evidence>
<dbReference type="PANTHER" id="PTHR43031:SF1">
    <property type="entry name" value="PYRIDINE NUCLEOTIDE-DISULPHIDE OXIDOREDUCTASE"/>
    <property type="match status" value="1"/>
</dbReference>
<proteinExistence type="predicted"/>
<dbReference type="AlphaFoldDB" id="A0A8J7KVD6"/>
<gene>
    <name evidence="2" type="ORF">IW245_001376</name>
</gene>
<dbReference type="InterPro" id="IPR036873">
    <property type="entry name" value="Rhodanese-like_dom_sf"/>
</dbReference>
<dbReference type="InterPro" id="IPR001763">
    <property type="entry name" value="Rhodanese-like_dom"/>
</dbReference>
<dbReference type="EMBL" id="JADOUF010000001">
    <property type="protein sequence ID" value="MBG6135182.1"/>
    <property type="molecule type" value="Genomic_DNA"/>
</dbReference>
<protein>
    <submittedName>
        <fullName evidence="2">Rhodanese-related sulfurtransferase</fullName>
    </submittedName>
</protein>
<dbReference type="PROSITE" id="PS50206">
    <property type="entry name" value="RHODANESE_3"/>
    <property type="match status" value="1"/>
</dbReference>
<dbReference type="Gene3D" id="3.40.250.10">
    <property type="entry name" value="Rhodanese-like domain"/>
    <property type="match status" value="1"/>
</dbReference>
<dbReference type="InterPro" id="IPR050229">
    <property type="entry name" value="GlpE_sulfurtransferase"/>
</dbReference>
<keyword evidence="3" id="KW-1185">Reference proteome</keyword>
<dbReference type="Pfam" id="PF00581">
    <property type="entry name" value="Rhodanese"/>
    <property type="match status" value="1"/>
</dbReference>